<evidence type="ECO:0000313" key="2">
    <source>
        <dbReference type="EMBL" id="NNJ27763.1"/>
    </source>
</evidence>
<feature type="compositionally biased region" description="Gly residues" evidence="1">
    <location>
        <begin position="261"/>
        <end position="272"/>
    </location>
</feature>
<gene>
    <name evidence="2" type="ORF">LzC2_38710</name>
</gene>
<proteinExistence type="predicted"/>
<feature type="compositionally biased region" description="Low complexity" evidence="1">
    <location>
        <begin position="116"/>
        <end position="131"/>
    </location>
</feature>
<keyword evidence="3" id="KW-1185">Reference proteome</keyword>
<dbReference type="EMBL" id="WTPX01000200">
    <property type="protein sequence ID" value="NNJ27763.1"/>
    <property type="molecule type" value="Genomic_DNA"/>
</dbReference>
<feature type="region of interest" description="Disordered" evidence="1">
    <location>
        <begin position="1"/>
        <end position="194"/>
    </location>
</feature>
<sequence length="319" mass="31913">MPGSLLGGDAGVRGGATTVPATGARSVSRARSSSRRSNCAASDSACRSNPARPAEAVGSSNRRAISRSRRTRITANRPRSSANCRSSSRSFSSTTGSPAATRVPGGTAETIVPPVTANTRTAPAGRRAAGASTVSGSGRNPTTPTSPANASAAAVTRLGRIGGRAGASSPSFAPRQPAARSNPPRITANNGVPTNPIAAATAITSASGRRPSGVRIVNSSHAIAIVRNTRYTAAAAPYPSSQRRRAGSSPSSDSAGAAGAPPGGDGEAGGVGKASTWRANRPGPRCPRNQRPIASRQVALEVSARFGISNKSASTKYPS</sequence>
<feature type="compositionally biased region" description="Low complexity" evidence="1">
    <location>
        <begin position="140"/>
        <end position="154"/>
    </location>
</feature>
<feature type="compositionally biased region" description="Low complexity" evidence="1">
    <location>
        <begin position="247"/>
        <end position="260"/>
    </location>
</feature>
<name>A0ABX1VI25_9PLAN</name>
<feature type="region of interest" description="Disordered" evidence="1">
    <location>
        <begin position="235"/>
        <end position="295"/>
    </location>
</feature>
<protein>
    <submittedName>
        <fullName evidence="2">Uncharacterized protein</fullName>
    </submittedName>
</protein>
<feature type="compositionally biased region" description="Gly residues" evidence="1">
    <location>
        <begin position="1"/>
        <end position="14"/>
    </location>
</feature>
<evidence type="ECO:0000256" key="1">
    <source>
        <dbReference type="SAM" id="MobiDB-lite"/>
    </source>
</evidence>
<feature type="compositionally biased region" description="Low complexity" evidence="1">
    <location>
        <begin position="73"/>
        <end position="93"/>
    </location>
</feature>
<dbReference type="Proteomes" id="UP000609651">
    <property type="component" value="Unassembled WGS sequence"/>
</dbReference>
<comment type="caution">
    <text evidence="2">The sequence shown here is derived from an EMBL/GenBank/DDBJ whole genome shotgun (WGS) entry which is preliminary data.</text>
</comment>
<feature type="compositionally biased region" description="Low complexity" evidence="1">
    <location>
        <begin position="24"/>
        <end position="49"/>
    </location>
</feature>
<organism evidence="2 3">
    <name type="scientific">Alienimonas chondri</name>
    <dbReference type="NCBI Taxonomy" id="2681879"/>
    <lineage>
        <taxon>Bacteria</taxon>
        <taxon>Pseudomonadati</taxon>
        <taxon>Planctomycetota</taxon>
        <taxon>Planctomycetia</taxon>
        <taxon>Planctomycetales</taxon>
        <taxon>Planctomycetaceae</taxon>
        <taxon>Alienimonas</taxon>
    </lineage>
</organism>
<reference evidence="2 3" key="1">
    <citation type="journal article" date="2020" name="Syst. Appl. Microbiol.">
        <title>Alienimonas chondri sp. nov., a novel planctomycete isolated from the biofilm of the red alga Chondrus crispus.</title>
        <authorList>
            <person name="Vitorino I."/>
            <person name="Albuquerque L."/>
            <person name="Wiegand S."/>
            <person name="Kallscheuer N."/>
            <person name="da Costa M.S."/>
            <person name="Lobo-da-Cunha A."/>
            <person name="Jogler C."/>
            <person name="Lage O.M."/>
        </authorList>
    </citation>
    <scope>NUCLEOTIDE SEQUENCE [LARGE SCALE GENOMIC DNA]</scope>
    <source>
        <strain evidence="2 3">LzC2</strain>
    </source>
</reference>
<evidence type="ECO:0000313" key="3">
    <source>
        <dbReference type="Proteomes" id="UP000609651"/>
    </source>
</evidence>
<accession>A0ABX1VI25</accession>